<dbReference type="InterPro" id="IPR031622">
    <property type="entry name" value="Znf-SCNM1"/>
</dbReference>
<dbReference type="GO" id="GO:0008380">
    <property type="term" value="P:RNA splicing"/>
    <property type="evidence" value="ECO:0007669"/>
    <property type="project" value="UniProtKB-KW"/>
</dbReference>
<evidence type="ECO:0000256" key="6">
    <source>
        <dbReference type="ARBA" id="ARBA00022728"/>
    </source>
</evidence>
<evidence type="ECO:0000256" key="5">
    <source>
        <dbReference type="ARBA" id="ARBA00022723"/>
    </source>
</evidence>
<evidence type="ECO:0000256" key="3">
    <source>
        <dbReference type="ARBA" id="ARBA00020620"/>
    </source>
</evidence>
<dbReference type="Pfam" id="PF15803">
    <property type="entry name" value="zf-SCNM1"/>
    <property type="match status" value="1"/>
</dbReference>
<dbReference type="OrthoDB" id="1924550at2759"/>
<dbReference type="Pfam" id="PF15805">
    <property type="entry name" value="SCNM1_acidic"/>
    <property type="match status" value="1"/>
</dbReference>
<proteinExistence type="predicted"/>
<evidence type="ECO:0000256" key="1">
    <source>
        <dbReference type="ARBA" id="ARBA00004324"/>
    </source>
</evidence>
<dbReference type="KEGG" id="jcu:105634225"/>
<keyword evidence="14" id="KW-1185">Reference proteome</keyword>
<evidence type="ECO:0000313" key="13">
    <source>
        <dbReference type="EMBL" id="KDP38228.1"/>
    </source>
</evidence>
<dbReference type="PANTHER" id="PTHR32297">
    <property type="entry name" value="SODIUM CHANNEL MODIFIER 1"/>
    <property type="match status" value="1"/>
</dbReference>
<keyword evidence="7" id="KW-0863">Zinc-finger</keyword>
<protein>
    <recommendedName>
        <fullName evidence="3">Sodium channel modifier 1</fullName>
    </recommendedName>
</protein>
<keyword evidence="9" id="KW-0508">mRNA splicing</keyword>
<keyword evidence="4" id="KW-0507">mRNA processing</keyword>
<dbReference type="EMBL" id="KK914370">
    <property type="protein sequence ID" value="KDP38228.1"/>
    <property type="molecule type" value="Genomic_DNA"/>
</dbReference>
<keyword evidence="8" id="KW-0862">Zinc</keyword>
<gene>
    <name evidence="13" type="ORF">JCGZ_04871</name>
</gene>
<dbReference type="InterPro" id="IPR031625">
    <property type="entry name" value="SCNM1_acidic"/>
</dbReference>
<organism evidence="13 14">
    <name type="scientific">Jatropha curcas</name>
    <name type="common">Barbados nut</name>
    <dbReference type="NCBI Taxonomy" id="180498"/>
    <lineage>
        <taxon>Eukaryota</taxon>
        <taxon>Viridiplantae</taxon>
        <taxon>Streptophyta</taxon>
        <taxon>Embryophyta</taxon>
        <taxon>Tracheophyta</taxon>
        <taxon>Spermatophyta</taxon>
        <taxon>Magnoliopsida</taxon>
        <taxon>eudicotyledons</taxon>
        <taxon>Gunneridae</taxon>
        <taxon>Pentapetalae</taxon>
        <taxon>rosids</taxon>
        <taxon>fabids</taxon>
        <taxon>Malpighiales</taxon>
        <taxon>Euphorbiaceae</taxon>
        <taxon>Crotonoideae</taxon>
        <taxon>Jatropheae</taxon>
        <taxon>Jatropha</taxon>
    </lineage>
</organism>
<evidence type="ECO:0000256" key="8">
    <source>
        <dbReference type="ARBA" id="ARBA00022833"/>
    </source>
</evidence>
<name>A0A067KTH2_JATCU</name>
<feature type="domain" description="Sodium channel modifier 1 zinc-finger" evidence="11">
    <location>
        <begin position="43"/>
        <end position="69"/>
    </location>
</feature>
<accession>A0A067KTH2</accession>
<dbReference type="InterPro" id="IPR033570">
    <property type="entry name" value="SCNM1"/>
</dbReference>
<evidence type="ECO:0000256" key="10">
    <source>
        <dbReference type="ARBA" id="ARBA00023242"/>
    </source>
</evidence>
<evidence type="ECO:0000256" key="4">
    <source>
        <dbReference type="ARBA" id="ARBA00022664"/>
    </source>
</evidence>
<keyword evidence="5" id="KW-0479">Metal-binding</keyword>
<dbReference type="GO" id="GO:0008270">
    <property type="term" value="F:zinc ion binding"/>
    <property type="evidence" value="ECO:0007669"/>
    <property type="project" value="UniProtKB-KW"/>
</dbReference>
<evidence type="ECO:0000259" key="12">
    <source>
        <dbReference type="Pfam" id="PF15805"/>
    </source>
</evidence>
<keyword evidence="10" id="KW-0539">Nucleus</keyword>
<evidence type="ECO:0000259" key="11">
    <source>
        <dbReference type="Pfam" id="PF15803"/>
    </source>
</evidence>
<keyword evidence="6" id="KW-0747">Spliceosome</keyword>
<dbReference type="Proteomes" id="UP000027138">
    <property type="component" value="Unassembled WGS sequence"/>
</dbReference>
<evidence type="ECO:0000313" key="14">
    <source>
        <dbReference type="Proteomes" id="UP000027138"/>
    </source>
</evidence>
<comment type="subcellular location">
    <subcellularLocation>
        <location evidence="1">Nucleus speckle</location>
    </subcellularLocation>
    <subcellularLocation>
        <location evidence="2">Nucleus</location>
        <location evidence="2">Nucleoplasm</location>
    </subcellularLocation>
</comment>
<dbReference type="GO" id="GO:0005681">
    <property type="term" value="C:spliceosomal complex"/>
    <property type="evidence" value="ECO:0007669"/>
    <property type="project" value="UniProtKB-KW"/>
</dbReference>
<dbReference type="GO" id="GO:0006397">
    <property type="term" value="P:mRNA processing"/>
    <property type="evidence" value="ECO:0007669"/>
    <property type="project" value="UniProtKB-KW"/>
</dbReference>
<sequence length="218" mass="24581">MSVYGGDSWAREAQYRKRRVDGVLLQGLDGSSYKKLSSGKYACLVCPHNPILDTSLMLTMHSKGSRHLAAESRLKEGELKRKDVINKRLALSDSLVSSHDSTSINKKVRLASKPLLEQTKKATSEVLYSKIPQQSLGNKNCGVKLSDGQLANVTTFSSTSIKASERSLVQQQLDFRERRERELKFIEAGWKRDCHGRWFKDENVEFDSDEEDPNVCLS</sequence>
<evidence type="ECO:0000256" key="9">
    <source>
        <dbReference type="ARBA" id="ARBA00023187"/>
    </source>
</evidence>
<dbReference type="STRING" id="180498.A0A067KTH2"/>
<dbReference type="PANTHER" id="PTHR32297:SF1">
    <property type="entry name" value="SODIUM CHANNEL MODIFIER 1"/>
    <property type="match status" value="1"/>
</dbReference>
<dbReference type="GO" id="GO:0016607">
    <property type="term" value="C:nuclear speck"/>
    <property type="evidence" value="ECO:0007669"/>
    <property type="project" value="UniProtKB-SubCell"/>
</dbReference>
<evidence type="ECO:0000256" key="2">
    <source>
        <dbReference type="ARBA" id="ARBA00004642"/>
    </source>
</evidence>
<evidence type="ECO:0000256" key="7">
    <source>
        <dbReference type="ARBA" id="ARBA00022771"/>
    </source>
</evidence>
<reference evidence="13 14" key="1">
    <citation type="journal article" date="2014" name="PLoS ONE">
        <title>Global Analysis of Gene Expression Profiles in Physic Nut (Jatropha curcas L.) Seedlings Exposed to Salt Stress.</title>
        <authorList>
            <person name="Zhang L."/>
            <person name="Zhang C."/>
            <person name="Wu P."/>
            <person name="Chen Y."/>
            <person name="Li M."/>
            <person name="Jiang H."/>
            <person name="Wu G."/>
        </authorList>
    </citation>
    <scope>NUCLEOTIDE SEQUENCE [LARGE SCALE GENOMIC DNA]</scope>
    <source>
        <strain evidence="14">cv. GZQX0401</strain>
        <tissue evidence="13">Young leaves</tissue>
    </source>
</reference>
<feature type="domain" description="Sodium channel modifier 1 acidic C-terminal" evidence="12">
    <location>
        <begin position="177"/>
        <end position="214"/>
    </location>
</feature>
<dbReference type="AlphaFoldDB" id="A0A067KTH2"/>